<reference evidence="16 18" key="2">
    <citation type="submission" date="2018-08" db="EMBL/GenBank/DDBJ databases">
        <title>Genetic Globetrotter - A new plasmid hitch-hiking vast phylogenetic and geographic distances.</title>
        <authorList>
            <person name="Vollmers J."/>
            <person name="Petersen J."/>
        </authorList>
    </citation>
    <scope>NUCLEOTIDE SEQUENCE [LARGE SCALE GENOMIC DNA]</scope>
    <source>
        <strain evidence="16 18">DSM 26383</strain>
    </source>
</reference>
<evidence type="ECO:0000256" key="7">
    <source>
        <dbReference type="ARBA" id="ARBA00022723"/>
    </source>
</evidence>
<dbReference type="CDD" id="cd01580">
    <property type="entry name" value="AcnA_IRP_Swivel"/>
    <property type="match status" value="1"/>
</dbReference>
<evidence type="ECO:0000259" key="13">
    <source>
        <dbReference type="Pfam" id="PF00330"/>
    </source>
</evidence>
<dbReference type="SUPFAM" id="SSF52016">
    <property type="entry name" value="LeuD/IlvD-like"/>
    <property type="match status" value="1"/>
</dbReference>
<accession>A0A0T5P6L0</accession>
<keyword evidence="10 12" id="KW-0456">Lyase</keyword>
<keyword evidence="17" id="KW-1185">Reference proteome</keyword>
<evidence type="ECO:0000313" key="15">
    <source>
        <dbReference type="EMBL" id="KRS16757.1"/>
    </source>
</evidence>
<dbReference type="PRINTS" id="PR00415">
    <property type="entry name" value="ACONITASE"/>
</dbReference>
<dbReference type="NCBIfam" id="TIGR01341">
    <property type="entry name" value="aconitase_1"/>
    <property type="match status" value="1"/>
</dbReference>
<evidence type="ECO:0000256" key="5">
    <source>
        <dbReference type="ARBA" id="ARBA00007185"/>
    </source>
</evidence>
<sequence length="925" mass="100887">MPITVGQDTAKTRKSLTVAGQTVSYYSIAAAEKAGLGDFSRLPAALKVVLENMLRFEDGKTVTTDDIKAFSEWADNGGKANRELAYRPARVLMQDFTGVPAVVDLAAMRDGIVALGGDAQQINPLNPVDLVIDHSVMIDEFGNPRAFQMNVDREYERNMERYQFLKWGQGAFNNFRVVPPGTGICHQVNLEYLAQTVWTDEDQNGEMVAYPDTLVGTDSHTTMINGVAVLGWGVGGIEAEAAMLGQPISMLIPEVVGFELTGKMVEGTTGTDLVLKVVEMLREKGVVGKFVEFYGSGLDHLPLADRATIANMAPEYGATCGFFPIDDETLRYLELTGRDKDRIALVEAYAKENGFWRGPDYDPVYTDTLKLDMGTVVPAISGPKRPQDHINLDAAAKEFHAYVKNFREGRDINGKSEARWEAEGGAPEPVDIPGDQGHHARGFVSTEDSKYQMHDGSIVIASITSCTNTSNPYVMIGAGLVARKARELGLNRKPWVKTSLAPGSKVVTEYLEAAELQDDLDAIGFNLVGYGCTTCIGNSGPLAPEISKCINDNDLIGVSVLSGNRNFEGRISPDVRANYLASPPLVVAYSLVGDMNVDITTEPLGKDKDGNDVYLKDIWPSQKEIADLVQKTVKRESFIEKYGEVFEGDEKWQEVETSEGETYDWPPQSTYVQNPPYFQGMSKDPGTISDIKGARMLALLGDMVTTDHISPAGSFKESTPAGQYLVERQVPVREFNSYGSRRGNHEVMMRGTFANIRIKNEMLDGVEGGYTKGPDGEQTSIFEAAMAYQDQGTPLVVVGGEQYGAGSSRDWAAKGTNLLGVKAVIAESFERIHRSNLVGMGVIPFEFTGGDTRSSLKLTGEETFDITGLEGDIKPQAEVPCTITYADGSTKEITLKSRIDTAIEIEYVEHGGVLHYVLRNLAKSA</sequence>
<dbReference type="Gene3D" id="3.20.19.10">
    <property type="entry name" value="Aconitase, domain 4"/>
    <property type="match status" value="1"/>
</dbReference>
<dbReference type="OrthoDB" id="9764318at2"/>
<keyword evidence="7" id="KW-0479">Metal-binding</keyword>
<dbReference type="AlphaFoldDB" id="A0A0T5P6L0"/>
<dbReference type="GO" id="GO:0006099">
    <property type="term" value="P:tricarboxylic acid cycle"/>
    <property type="evidence" value="ECO:0007669"/>
    <property type="project" value="UniProtKB-UniPathway"/>
</dbReference>
<dbReference type="PROSITE" id="PS01244">
    <property type="entry name" value="ACONITASE_2"/>
    <property type="match status" value="1"/>
</dbReference>
<comment type="pathway">
    <text evidence="4">Organic acid metabolism; propanoate degradation.</text>
</comment>
<dbReference type="FunFam" id="3.30.499.10:FF:000002">
    <property type="entry name" value="Aconitate hydratase"/>
    <property type="match status" value="1"/>
</dbReference>
<comment type="catalytic activity">
    <reaction evidence="11 12">
        <text>citrate = D-threo-isocitrate</text>
        <dbReference type="Rhea" id="RHEA:10336"/>
        <dbReference type="ChEBI" id="CHEBI:15562"/>
        <dbReference type="ChEBI" id="CHEBI:16947"/>
        <dbReference type="EC" id="4.2.1.3"/>
    </reaction>
</comment>
<dbReference type="InterPro" id="IPR044137">
    <property type="entry name" value="AcnA_IRP_Swivel"/>
</dbReference>
<keyword evidence="8 12" id="KW-0408">Iron</keyword>
<evidence type="ECO:0000256" key="11">
    <source>
        <dbReference type="ARBA" id="ARBA00023501"/>
    </source>
</evidence>
<dbReference type="InterPro" id="IPR000573">
    <property type="entry name" value="AconitaseA/IPMdHydase_ssu_swvl"/>
</dbReference>
<dbReference type="Proteomes" id="UP000325785">
    <property type="component" value="Chromosome"/>
</dbReference>
<dbReference type="NCBIfam" id="NF006757">
    <property type="entry name" value="PRK09277.1"/>
    <property type="match status" value="1"/>
</dbReference>
<dbReference type="FunFam" id="3.20.19.10:FF:000001">
    <property type="entry name" value="Aconitate hydratase"/>
    <property type="match status" value="1"/>
</dbReference>
<dbReference type="GO" id="GO:0047456">
    <property type="term" value="F:2-methylisocitrate dehydratase activity"/>
    <property type="evidence" value="ECO:0007669"/>
    <property type="project" value="UniProtKB-EC"/>
</dbReference>
<evidence type="ECO:0000256" key="8">
    <source>
        <dbReference type="ARBA" id="ARBA00023004"/>
    </source>
</evidence>
<dbReference type="GO" id="GO:0003994">
    <property type="term" value="F:aconitate hydratase activity"/>
    <property type="evidence" value="ECO:0007669"/>
    <property type="project" value="UniProtKB-EC"/>
</dbReference>
<evidence type="ECO:0000313" key="17">
    <source>
        <dbReference type="Proteomes" id="UP000051401"/>
    </source>
</evidence>
<feature type="domain" description="Aconitase A/isopropylmalate dehydratase small subunit swivel" evidence="14">
    <location>
        <begin position="724"/>
        <end position="848"/>
    </location>
</feature>
<comment type="catalytic activity">
    <reaction evidence="1">
        <text>(2S,3R)-3-hydroxybutane-1,2,3-tricarboxylate = 2-methyl-cis-aconitate + H2O</text>
        <dbReference type="Rhea" id="RHEA:17941"/>
        <dbReference type="ChEBI" id="CHEBI:15377"/>
        <dbReference type="ChEBI" id="CHEBI:57429"/>
        <dbReference type="ChEBI" id="CHEBI:57872"/>
        <dbReference type="EC" id="4.2.1.99"/>
    </reaction>
</comment>
<dbReference type="NCBIfam" id="NF009520">
    <property type="entry name" value="PRK12881.1"/>
    <property type="match status" value="1"/>
</dbReference>
<evidence type="ECO:0000256" key="4">
    <source>
        <dbReference type="ARBA" id="ARBA00005026"/>
    </source>
</evidence>
<comment type="cofactor">
    <cofactor evidence="2">
        <name>[4Fe-4S] cluster</name>
        <dbReference type="ChEBI" id="CHEBI:49883"/>
    </cofactor>
</comment>
<dbReference type="InterPro" id="IPR018136">
    <property type="entry name" value="Aconitase_4Fe-4S_BS"/>
</dbReference>
<evidence type="ECO:0000259" key="14">
    <source>
        <dbReference type="Pfam" id="PF00694"/>
    </source>
</evidence>
<dbReference type="KEGG" id="rid:RIdsm_00128"/>
<gene>
    <name evidence="16" type="primary">acnA</name>
    <name evidence="16" type="ORF">RIdsm_00128</name>
    <name evidence="15" type="ORF">XM52_16105</name>
</gene>
<dbReference type="Proteomes" id="UP000051401">
    <property type="component" value="Unassembled WGS sequence"/>
</dbReference>
<evidence type="ECO:0000256" key="6">
    <source>
        <dbReference type="ARBA" id="ARBA00022485"/>
    </source>
</evidence>
<comment type="pathway">
    <text evidence="3">Carbohydrate metabolism; tricarboxylic acid cycle; isocitrate from oxaloacetate: step 2/2.</text>
</comment>
<feature type="domain" description="Aconitase/3-isopropylmalate dehydratase large subunit alpha/beta/alpha" evidence="13">
    <location>
        <begin position="81"/>
        <end position="593"/>
    </location>
</feature>
<evidence type="ECO:0000256" key="1">
    <source>
        <dbReference type="ARBA" id="ARBA00000118"/>
    </source>
</evidence>
<comment type="function">
    <text evidence="12">Catalyzes the isomerization of citrate to isocitrate via cis-aconitate.</text>
</comment>
<evidence type="ECO:0000256" key="3">
    <source>
        <dbReference type="ARBA" id="ARBA00004717"/>
    </source>
</evidence>
<dbReference type="GO" id="GO:0051539">
    <property type="term" value="F:4 iron, 4 sulfur cluster binding"/>
    <property type="evidence" value="ECO:0007669"/>
    <property type="project" value="UniProtKB-KW"/>
</dbReference>
<organism evidence="15 17">
    <name type="scientific">Roseovarius indicus</name>
    <dbReference type="NCBI Taxonomy" id="540747"/>
    <lineage>
        <taxon>Bacteria</taxon>
        <taxon>Pseudomonadati</taxon>
        <taxon>Pseudomonadota</taxon>
        <taxon>Alphaproteobacteria</taxon>
        <taxon>Rhodobacterales</taxon>
        <taxon>Roseobacteraceae</taxon>
        <taxon>Roseovarius</taxon>
    </lineage>
</organism>
<dbReference type="PATRIC" id="fig|540747.5.peg.941"/>
<dbReference type="InterPro" id="IPR006249">
    <property type="entry name" value="Aconitase/IRP2"/>
</dbReference>
<dbReference type="EMBL" id="LAXI01000011">
    <property type="protein sequence ID" value="KRS16757.1"/>
    <property type="molecule type" value="Genomic_DNA"/>
</dbReference>
<dbReference type="PROSITE" id="PS00450">
    <property type="entry name" value="ACONITASE_1"/>
    <property type="match status" value="1"/>
</dbReference>
<dbReference type="Gene3D" id="3.30.499.10">
    <property type="entry name" value="Aconitase, domain 3"/>
    <property type="match status" value="2"/>
</dbReference>
<dbReference type="UniPathway" id="UPA00223">
    <property type="reaction ID" value="UER00718"/>
</dbReference>
<dbReference type="PANTHER" id="PTHR11670">
    <property type="entry name" value="ACONITASE/IRON-RESPONSIVE ELEMENT FAMILY MEMBER"/>
    <property type="match status" value="1"/>
</dbReference>
<evidence type="ECO:0000313" key="18">
    <source>
        <dbReference type="Proteomes" id="UP000325785"/>
    </source>
</evidence>
<reference evidence="15 17" key="1">
    <citation type="submission" date="2015-04" db="EMBL/GenBank/DDBJ databases">
        <title>The draft genome sequence of Roseovarius indicus B108T.</title>
        <authorList>
            <person name="Li G."/>
            <person name="Lai Q."/>
            <person name="Shao Z."/>
            <person name="Yan P."/>
        </authorList>
    </citation>
    <scope>NUCLEOTIDE SEQUENCE [LARGE SCALE GENOMIC DNA]</scope>
    <source>
        <strain evidence="15 17">B108</strain>
    </source>
</reference>
<dbReference type="GO" id="GO:0046872">
    <property type="term" value="F:metal ion binding"/>
    <property type="evidence" value="ECO:0007669"/>
    <property type="project" value="UniProtKB-KW"/>
</dbReference>
<dbReference type="Pfam" id="PF00330">
    <property type="entry name" value="Aconitase"/>
    <property type="match status" value="1"/>
</dbReference>
<keyword evidence="9 12" id="KW-0411">Iron-sulfur</keyword>
<proteinExistence type="inferred from homology"/>
<evidence type="ECO:0000256" key="2">
    <source>
        <dbReference type="ARBA" id="ARBA00001966"/>
    </source>
</evidence>
<dbReference type="InterPro" id="IPR015928">
    <property type="entry name" value="Aconitase/3IPM_dehydase_swvl"/>
</dbReference>
<dbReference type="STRING" id="540747.SAMN04488031_10273"/>
<keyword evidence="6 12" id="KW-0004">4Fe-4S</keyword>
<name>A0A0T5P6L0_9RHOB</name>
<dbReference type="InterPro" id="IPR015931">
    <property type="entry name" value="Acnase/IPM_dHydase_lsu_aba_1/3"/>
</dbReference>
<evidence type="ECO:0000256" key="10">
    <source>
        <dbReference type="ARBA" id="ARBA00023239"/>
    </source>
</evidence>
<dbReference type="Gene3D" id="6.10.190.10">
    <property type="match status" value="1"/>
</dbReference>
<dbReference type="InterPro" id="IPR001030">
    <property type="entry name" value="Acoase/IPM_deHydtase_lsu_aba"/>
</dbReference>
<dbReference type="Pfam" id="PF00694">
    <property type="entry name" value="Aconitase_C"/>
    <property type="match status" value="1"/>
</dbReference>
<evidence type="ECO:0000256" key="12">
    <source>
        <dbReference type="RuleBase" id="RU361275"/>
    </source>
</evidence>
<dbReference type="RefSeq" id="WP_057817631.1">
    <property type="nucleotide sequence ID" value="NZ_CP031598.1"/>
</dbReference>
<evidence type="ECO:0000313" key="16">
    <source>
        <dbReference type="EMBL" id="QEW24351.1"/>
    </source>
</evidence>
<dbReference type="SUPFAM" id="SSF53732">
    <property type="entry name" value="Aconitase iron-sulfur domain"/>
    <property type="match status" value="1"/>
</dbReference>
<protein>
    <recommendedName>
        <fullName evidence="12">Aconitate hydratase</fullName>
        <shortName evidence="12">Aconitase</shortName>
        <ecNumber evidence="12">4.2.1.3</ecNumber>
    </recommendedName>
</protein>
<dbReference type="EMBL" id="CP031598">
    <property type="protein sequence ID" value="QEW24351.1"/>
    <property type="molecule type" value="Genomic_DNA"/>
</dbReference>
<evidence type="ECO:0000256" key="9">
    <source>
        <dbReference type="ARBA" id="ARBA00023014"/>
    </source>
</evidence>
<dbReference type="InterPro" id="IPR036008">
    <property type="entry name" value="Aconitase_4Fe-4S_dom"/>
</dbReference>
<dbReference type="CDD" id="cd01586">
    <property type="entry name" value="AcnA_IRP"/>
    <property type="match status" value="1"/>
</dbReference>
<dbReference type="EC" id="4.2.1.3" evidence="12"/>
<comment type="similarity">
    <text evidence="5 12">Belongs to the aconitase/IPM isomerase family.</text>
</comment>